<evidence type="ECO:0000313" key="2">
    <source>
        <dbReference type="Proteomes" id="UP000442105"/>
    </source>
</evidence>
<gene>
    <name evidence="1" type="ORF">F7D95_01215</name>
</gene>
<proteinExistence type="predicted"/>
<organism evidence="1 2">
    <name type="scientific">Segatella copri</name>
    <dbReference type="NCBI Taxonomy" id="165179"/>
    <lineage>
        <taxon>Bacteria</taxon>
        <taxon>Pseudomonadati</taxon>
        <taxon>Bacteroidota</taxon>
        <taxon>Bacteroidia</taxon>
        <taxon>Bacteroidales</taxon>
        <taxon>Prevotellaceae</taxon>
        <taxon>Segatella</taxon>
    </lineage>
</organism>
<sequence>MSLAILHPTKIMQTSAMKASFQIAECCLSSVKRYKITFFKKTDRCNYLEYSGDAVLAIYKIPKYRCEEYKKYLLDIINRNFIRYINKSFNKKIR</sequence>
<dbReference type="Proteomes" id="UP000442105">
    <property type="component" value="Unassembled WGS sequence"/>
</dbReference>
<evidence type="ECO:0000313" key="1">
    <source>
        <dbReference type="EMBL" id="MQN11459.1"/>
    </source>
</evidence>
<protein>
    <submittedName>
        <fullName evidence="1">Uncharacterized protein</fullName>
    </submittedName>
</protein>
<dbReference type="AlphaFoldDB" id="A0AA90UCZ3"/>
<dbReference type="EMBL" id="VZCW01000032">
    <property type="protein sequence ID" value="MQN11459.1"/>
    <property type="molecule type" value="Genomic_DNA"/>
</dbReference>
<comment type="caution">
    <text evidence="1">The sequence shown here is derived from an EMBL/GenBank/DDBJ whole genome shotgun (WGS) entry which is preliminary data.</text>
</comment>
<name>A0AA90UCZ3_9BACT</name>
<reference evidence="2" key="1">
    <citation type="submission" date="2019-09" db="EMBL/GenBank/DDBJ databases">
        <title>Distinct polysaccharide growth profiles of human intestinal Prevotella copri isolates.</title>
        <authorList>
            <person name="Fehlner-Peach H."/>
            <person name="Magnabosco C."/>
            <person name="Raghavan V."/>
            <person name="Scher J.U."/>
            <person name="Tett A."/>
            <person name="Cox L.M."/>
            <person name="Gottsegen C."/>
            <person name="Watters A."/>
            <person name="Wiltshire- Gordon J.D."/>
            <person name="Segata N."/>
            <person name="Bonneau R."/>
            <person name="Littman D.R."/>
        </authorList>
    </citation>
    <scope>NUCLEOTIDE SEQUENCE [LARGE SCALE GENOMIC DNA]</scope>
    <source>
        <strain evidence="2">iAQ1179</strain>
    </source>
</reference>
<accession>A0AA90UCZ3</accession>